<dbReference type="PRINTS" id="PR00081">
    <property type="entry name" value="GDHRDH"/>
</dbReference>
<dbReference type="SUPFAM" id="SSF51735">
    <property type="entry name" value="NAD(P)-binding Rossmann-fold domains"/>
    <property type="match status" value="1"/>
</dbReference>
<reference evidence="4 5" key="1">
    <citation type="submission" date="2017-05" db="EMBL/GenBank/DDBJ databases">
        <authorList>
            <person name="Varghese N."/>
            <person name="Submissions S."/>
        </authorList>
    </citation>
    <scope>NUCLEOTIDE SEQUENCE [LARGE SCALE GENOMIC DNA]</scope>
    <source>
        <strain evidence="4 5">DSM 27040</strain>
    </source>
</reference>
<gene>
    <name evidence="4" type="ORF">SAMN06265379_11053</name>
</gene>
<dbReference type="Gene3D" id="3.40.50.720">
    <property type="entry name" value="NAD(P)-binding Rossmann-like Domain"/>
    <property type="match status" value="1"/>
</dbReference>
<accession>A0A521EPH8</accession>
<dbReference type="AlphaFoldDB" id="A0A521EPH8"/>
<dbReference type="Proteomes" id="UP000319040">
    <property type="component" value="Unassembled WGS sequence"/>
</dbReference>
<evidence type="ECO:0000313" key="4">
    <source>
        <dbReference type="EMBL" id="SMO85802.1"/>
    </source>
</evidence>
<keyword evidence="5" id="KW-1185">Reference proteome</keyword>
<dbReference type="PANTHER" id="PTHR44196:SF2">
    <property type="entry name" value="SHORT-CHAIN DEHYDROGENASE-RELATED"/>
    <property type="match status" value="1"/>
</dbReference>
<dbReference type="Pfam" id="PF00106">
    <property type="entry name" value="adh_short"/>
    <property type="match status" value="1"/>
</dbReference>
<organism evidence="4 5">
    <name type="scientific">Saccharicrinis carchari</name>
    <dbReference type="NCBI Taxonomy" id="1168039"/>
    <lineage>
        <taxon>Bacteria</taxon>
        <taxon>Pseudomonadati</taxon>
        <taxon>Bacteroidota</taxon>
        <taxon>Bacteroidia</taxon>
        <taxon>Marinilabiliales</taxon>
        <taxon>Marinilabiliaceae</taxon>
        <taxon>Saccharicrinis</taxon>
    </lineage>
</organism>
<dbReference type="PANTHER" id="PTHR44196">
    <property type="entry name" value="DEHYDROGENASE/REDUCTASE SDR FAMILY MEMBER 7B"/>
    <property type="match status" value="1"/>
</dbReference>
<protein>
    <recommendedName>
        <fullName evidence="6">Short-chain dehydrogenase</fullName>
    </recommendedName>
</protein>
<keyword evidence="2" id="KW-0560">Oxidoreductase</keyword>
<dbReference type="CDD" id="cd05233">
    <property type="entry name" value="SDR_c"/>
    <property type="match status" value="1"/>
</dbReference>
<evidence type="ECO:0000313" key="5">
    <source>
        <dbReference type="Proteomes" id="UP000319040"/>
    </source>
</evidence>
<sequence length="268" mass="29997">MINTNRTALITGASSGIGTVYAKTLAKEGWGLIVVGRRNERLTKLKQEIQLHHKVNIQILVADLSVNEDLEHLLSVIDHSPGIELLINNAGFGSSGDYFKSKYSIQQQMLDVHITACTRIVHHAVPKMIKRGKGAIINVASLSAFFPAPNSYFYCSTKAFMVTFSECMHIDLKSHNIKVQALCPGFTHTEFHSRQGIVHSGNYLQLKLLWKSPQQVVNKSLKALRKSKVICIPGLLNRIIYLFSKVIPNSIYYKLAAHNSDMFLHSKK</sequence>
<dbReference type="PIRSF" id="PIRSF000126">
    <property type="entry name" value="11-beta-HSD1"/>
    <property type="match status" value="1"/>
</dbReference>
<evidence type="ECO:0000256" key="3">
    <source>
        <dbReference type="RuleBase" id="RU000363"/>
    </source>
</evidence>
<evidence type="ECO:0000256" key="1">
    <source>
        <dbReference type="ARBA" id="ARBA00006484"/>
    </source>
</evidence>
<dbReference type="InterPro" id="IPR020904">
    <property type="entry name" value="Sc_DH/Rdtase_CS"/>
</dbReference>
<evidence type="ECO:0008006" key="6">
    <source>
        <dbReference type="Google" id="ProtNLM"/>
    </source>
</evidence>
<dbReference type="InterPro" id="IPR002347">
    <property type="entry name" value="SDR_fam"/>
</dbReference>
<dbReference type="RefSeq" id="WP_142534376.1">
    <property type="nucleotide sequence ID" value="NZ_FXTB01000010.1"/>
</dbReference>
<proteinExistence type="inferred from homology"/>
<comment type="similarity">
    <text evidence="1 3">Belongs to the short-chain dehydrogenases/reductases (SDR) family.</text>
</comment>
<dbReference type="PRINTS" id="PR00080">
    <property type="entry name" value="SDRFAMILY"/>
</dbReference>
<dbReference type="GO" id="GO:0016491">
    <property type="term" value="F:oxidoreductase activity"/>
    <property type="evidence" value="ECO:0007669"/>
    <property type="project" value="UniProtKB-KW"/>
</dbReference>
<dbReference type="EMBL" id="FXTB01000010">
    <property type="protein sequence ID" value="SMO85802.1"/>
    <property type="molecule type" value="Genomic_DNA"/>
</dbReference>
<dbReference type="GO" id="GO:0016020">
    <property type="term" value="C:membrane"/>
    <property type="evidence" value="ECO:0007669"/>
    <property type="project" value="TreeGrafter"/>
</dbReference>
<dbReference type="OrthoDB" id="9803333at2"/>
<dbReference type="PROSITE" id="PS00061">
    <property type="entry name" value="ADH_SHORT"/>
    <property type="match status" value="1"/>
</dbReference>
<name>A0A521EPH8_SACCC</name>
<dbReference type="InterPro" id="IPR036291">
    <property type="entry name" value="NAD(P)-bd_dom_sf"/>
</dbReference>
<evidence type="ECO:0000256" key="2">
    <source>
        <dbReference type="ARBA" id="ARBA00023002"/>
    </source>
</evidence>